<accession>A0A4Y6V4K6</accession>
<organism evidence="1 2">
    <name type="scientific">Saccharibacillus brassicae</name>
    <dbReference type="NCBI Taxonomy" id="2583377"/>
    <lineage>
        <taxon>Bacteria</taxon>
        <taxon>Bacillati</taxon>
        <taxon>Bacillota</taxon>
        <taxon>Bacilli</taxon>
        <taxon>Bacillales</taxon>
        <taxon>Paenibacillaceae</taxon>
        <taxon>Saccharibacillus</taxon>
    </lineage>
</organism>
<dbReference type="OrthoDB" id="2641400at2"/>
<evidence type="ECO:0000313" key="1">
    <source>
        <dbReference type="EMBL" id="QDH23215.1"/>
    </source>
</evidence>
<keyword evidence="2" id="KW-1185">Reference proteome</keyword>
<proteinExistence type="predicted"/>
<name>A0A4Y6V4K6_SACBS</name>
<sequence length="212" mass="24839">MNQIGILGVVHNEELRMQHGLTLETIQALILEFDPDVICGEVLPASWEKYRQNPLDRAYWGEPPSEYYELILPLCEEKGYAFEPIDWVELDVWNDFDPMRHYSGEERADLEAESDKWWDKQLTAAGKGEIAFNCAAFDETTSLKYRWLEQLDAEAHVFRWTGRHIIMMQRIKNAIKRHPGKKMLCIVGADHNHVLNEELRKLEQVEVIYPLK</sequence>
<dbReference type="AlphaFoldDB" id="A0A4Y6V4K6"/>
<dbReference type="KEGG" id="saca:FFV09_21535"/>
<reference evidence="1 2" key="1">
    <citation type="submission" date="2019-06" db="EMBL/GenBank/DDBJ databases">
        <title>Saccharibacillus brassicae sp. nov., an endophytic bacterium isolated from Chinese cabbage seeds (Brassica pekinensis).</title>
        <authorList>
            <person name="Jiang L."/>
            <person name="Lee J."/>
            <person name="Kim S.W."/>
        </authorList>
    </citation>
    <scope>NUCLEOTIDE SEQUENCE [LARGE SCALE GENOMIC DNA]</scope>
    <source>
        <strain evidence="2">KCTC 43072 / ATSA2</strain>
    </source>
</reference>
<dbReference type="Proteomes" id="UP000316968">
    <property type="component" value="Chromosome"/>
</dbReference>
<gene>
    <name evidence="1" type="ORF">FFV09_21535</name>
</gene>
<dbReference type="EMBL" id="CP041217">
    <property type="protein sequence ID" value="QDH23215.1"/>
    <property type="molecule type" value="Genomic_DNA"/>
</dbReference>
<evidence type="ECO:0000313" key="2">
    <source>
        <dbReference type="Proteomes" id="UP000316968"/>
    </source>
</evidence>
<dbReference type="RefSeq" id="WP_141449752.1">
    <property type="nucleotide sequence ID" value="NZ_CP041217.1"/>
</dbReference>
<protein>
    <submittedName>
        <fullName evidence="1">Uncharacterized protein</fullName>
    </submittedName>
</protein>